<evidence type="ECO:0000256" key="2">
    <source>
        <dbReference type="ARBA" id="ARBA00022833"/>
    </source>
</evidence>
<evidence type="ECO:0000256" key="3">
    <source>
        <dbReference type="SAM" id="MobiDB-lite"/>
    </source>
</evidence>
<dbReference type="EMBL" id="NQIK02000002">
    <property type="protein sequence ID" value="KAF7574415.1"/>
    <property type="molecule type" value="Genomic_DNA"/>
</dbReference>
<evidence type="ECO:0000256" key="1">
    <source>
        <dbReference type="ARBA" id="ARBA00022723"/>
    </source>
</evidence>
<sequence length="449" mass="49188">MDAALASYHARLATFEGAATTGKGRRTSSRSKKAGTKSKAAWPLHAPSAQDLAYAGFVWKPTSASPDNVQCFSCECQLDGWEEEDIPAFEHLTHSPSCGFAAIACIRLRTGDPGRTEDDPTSDSMVAARRSTFADMWPLDPSAGYPTVDQMVAAGWFYDPSTDTPDGVTCPYCALALDAWDIGDDPMQEHRRRSPECLFFTLSNIYNKPVPVPKKGKRASTKKRASARSSTASTASRKGTRGRKRTSDAMEETTMEYSSVTQSEMMQSEITQPETTQPPPKRLRSSSIESFPSDLPVGTPKKTPTGLRETRASSMDMSSLPADLPVGTPKRTPPMMSEADEPRETLAWKPADIDALFSSHEETHGFMNDILIDSGLDNIEVAGLTPERLYELVSAGLTDHEKGMTIEQWVLYNAKRGEEKLRMACEQQILAFEAEGRRAMAVLEGIPTL</sequence>
<dbReference type="Gene3D" id="1.10.1170.10">
    <property type="entry name" value="Inhibitor Of Apoptosis Protein (2mihbC-IAP-1), Chain A"/>
    <property type="match status" value="2"/>
</dbReference>
<feature type="region of interest" description="Disordered" evidence="3">
    <location>
        <begin position="210"/>
        <end position="340"/>
    </location>
</feature>
<gene>
    <name evidence="5" type="ORF">Ptr86124_001618</name>
    <name evidence="4" type="ORF">PtrM4_060380</name>
</gene>
<protein>
    <submittedName>
        <fullName evidence="4">BIR domain containing protein</fullName>
    </submittedName>
    <submittedName>
        <fullName evidence="5">Inhibitor of Apoptosis domain containing protein</fullName>
    </submittedName>
</protein>
<dbReference type="OMA" id="WDIGDDP"/>
<dbReference type="InterPro" id="IPR001370">
    <property type="entry name" value="BIR_rpt"/>
</dbReference>
<evidence type="ECO:0000313" key="7">
    <source>
        <dbReference type="Proteomes" id="UP000249757"/>
    </source>
</evidence>
<evidence type="ECO:0000313" key="4">
    <source>
        <dbReference type="EMBL" id="KAF7574415.1"/>
    </source>
</evidence>
<keyword evidence="2" id="KW-0862">Zinc</keyword>
<reference evidence="5" key="3">
    <citation type="journal article" date="2022" name="bioRxiv">
        <title>A global pangenome for the wheat fungal pathogen Pyrenophora tritici-repentis and prediction of effector protein structural homology.</title>
        <authorList>
            <person name="Moolhuijzen P."/>
            <person name="See P.T."/>
            <person name="Shi G."/>
            <person name="Powell H.R."/>
            <person name="Cockram J."/>
            <person name="Jorgensen L.N."/>
            <person name="Benslimane H."/>
            <person name="Strelkov S.E."/>
            <person name="Turner J."/>
            <person name="Liu Z."/>
            <person name="Moffat C.S."/>
        </authorList>
    </citation>
    <scope>NUCLEOTIDE SEQUENCE</scope>
    <source>
        <strain evidence="5">86-124</strain>
    </source>
</reference>
<feature type="region of interest" description="Disordered" evidence="3">
    <location>
        <begin position="19"/>
        <end position="42"/>
    </location>
</feature>
<dbReference type="SUPFAM" id="SSF57924">
    <property type="entry name" value="Inhibitor of apoptosis (IAP) repeat"/>
    <property type="match status" value="2"/>
</dbReference>
<evidence type="ECO:0000313" key="6">
    <source>
        <dbReference type="Proteomes" id="UP000245464"/>
    </source>
</evidence>
<dbReference type="PROSITE" id="PS50143">
    <property type="entry name" value="BIR_REPEAT_2"/>
    <property type="match status" value="2"/>
</dbReference>
<dbReference type="InterPro" id="IPR051190">
    <property type="entry name" value="Baculoviral_IAP"/>
</dbReference>
<dbReference type="Pfam" id="PF00653">
    <property type="entry name" value="BIR"/>
    <property type="match status" value="2"/>
</dbReference>
<dbReference type="CDD" id="cd00022">
    <property type="entry name" value="BIR"/>
    <property type="match status" value="2"/>
</dbReference>
<keyword evidence="1" id="KW-0479">Metal-binding</keyword>
<name>A0A2W1HR61_9PLEO</name>
<dbReference type="PANTHER" id="PTHR46771">
    <property type="entry name" value="DETERIN"/>
    <property type="match status" value="1"/>
</dbReference>
<dbReference type="GO" id="GO:0046872">
    <property type="term" value="F:metal ion binding"/>
    <property type="evidence" value="ECO:0007669"/>
    <property type="project" value="UniProtKB-KW"/>
</dbReference>
<accession>A0A2W1HR61</accession>
<feature type="compositionally biased region" description="Basic residues" evidence="3">
    <location>
        <begin position="214"/>
        <end position="226"/>
    </location>
</feature>
<dbReference type="Proteomes" id="UP000249757">
    <property type="component" value="Unassembled WGS sequence"/>
</dbReference>
<comment type="caution">
    <text evidence="4">The sequence shown here is derived from an EMBL/GenBank/DDBJ whole genome shotgun (WGS) entry which is preliminary data.</text>
</comment>
<reference evidence="4 6" key="1">
    <citation type="journal article" date="2018" name="BMC Genomics">
        <title>Comparative genomics of the wheat fungal pathogen Pyrenophora tritici-repentis reveals chromosomal variations and genome plasticity.</title>
        <authorList>
            <person name="Moolhuijzen P."/>
            <person name="See P.T."/>
            <person name="Hane J.K."/>
            <person name="Shi G."/>
            <person name="Liu Z."/>
            <person name="Oliver R.P."/>
            <person name="Moffat C.S."/>
        </authorList>
    </citation>
    <scope>NUCLEOTIDE SEQUENCE [LARGE SCALE GENOMIC DNA]</scope>
    <source>
        <strain evidence="4">M4</strain>
    </source>
</reference>
<reference evidence="7" key="4">
    <citation type="journal article" date="2022" name="Microb. Genom.">
        <title>A global pangenome for the wheat fungal pathogen Pyrenophora tritici-repentis and prediction of effector protein structural homology.</title>
        <authorList>
            <person name="Moolhuijzen P.M."/>
            <person name="See P.T."/>
            <person name="Shi G."/>
            <person name="Powell H.R."/>
            <person name="Cockram J."/>
            <person name="Jorgensen L.N."/>
            <person name="Benslimane H."/>
            <person name="Strelkov S.E."/>
            <person name="Turner J."/>
            <person name="Liu Z."/>
            <person name="Moffat C.S."/>
        </authorList>
    </citation>
    <scope>NUCLEOTIDE SEQUENCE [LARGE SCALE GENOMIC DNA]</scope>
</reference>
<reference evidence="5" key="2">
    <citation type="submission" date="2021-05" db="EMBL/GenBank/DDBJ databases">
        <authorList>
            <person name="Moolhuijzen P.M."/>
            <person name="Moffat C.S."/>
        </authorList>
    </citation>
    <scope>NUCLEOTIDE SEQUENCE</scope>
    <source>
        <strain evidence="5">86-124</strain>
    </source>
</reference>
<dbReference type="PANTHER" id="PTHR46771:SF5">
    <property type="entry name" value="DETERIN"/>
    <property type="match status" value="1"/>
</dbReference>
<dbReference type="Proteomes" id="UP000245464">
    <property type="component" value="Chromosome 2"/>
</dbReference>
<feature type="compositionally biased region" description="Basic residues" evidence="3">
    <location>
        <begin position="23"/>
        <end position="36"/>
    </location>
</feature>
<dbReference type="OrthoDB" id="2196114at2759"/>
<proteinExistence type="predicted"/>
<organism evidence="4 6">
    <name type="scientific">Pyrenophora tritici-repentis</name>
    <dbReference type="NCBI Taxonomy" id="45151"/>
    <lineage>
        <taxon>Eukaryota</taxon>
        <taxon>Fungi</taxon>
        <taxon>Dikarya</taxon>
        <taxon>Ascomycota</taxon>
        <taxon>Pezizomycotina</taxon>
        <taxon>Dothideomycetes</taxon>
        <taxon>Pleosporomycetidae</taxon>
        <taxon>Pleosporales</taxon>
        <taxon>Pleosporineae</taxon>
        <taxon>Pleosporaceae</taxon>
        <taxon>Pyrenophora</taxon>
    </lineage>
</organism>
<dbReference type="SMART" id="SM00238">
    <property type="entry name" value="BIR"/>
    <property type="match status" value="2"/>
</dbReference>
<evidence type="ECO:0000313" key="5">
    <source>
        <dbReference type="EMBL" id="KAI1518490.1"/>
    </source>
</evidence>
<dbReference type="AlphaFoldDB" id="A0A2W1HR61"/>
<feature type="compositionally biased region" description="Polar residues" evidence="3">
    <location>
        <begin position="255"/>
        <end position="270"/>
    </location>
</feature>
<feature type="compositionally biased region" description="Low complexity" evidence="3">
    <location>
        <begin position="227"/>
        <end position="237"/>
    </location>
</feature>
<dbReference type="EMBL" id="NRDI02000002">
    <property type="protein sequence ID" value="KAI1518490.1"/>
    <property type="molecule type" value="Genomic_DNA"/>
</dbReference>
<keyword evidence="7" id="KW-1185">Reference proteome</keyword>